<dbReference type="Proteomes" id="UP000887159">
    <property type="component" value="Unassembled WGS sequence"/>
</dbReference>
<reference evidence="3" key="1">
    <citation type="submission" date="2020-08" db="EMBL/GenBank/DDBJ databases">
        <title>Multicomponent nature underlies the extraordinary mechanical properties of spider dragline silk.</title>
        <authorList>
            <person name="Kono N."/>
            <person name="Nakamura H."/>
            <person name="Mori M."/>
            <person name="Yoshida Y."/>
            <person name="Ohtoshi R."/>
            <person name="Malay A.D."/>
            <person name="Moran D.A.P."/>
            <person name="Tomita M."/>
            <person name="Numata K."/>
            <person name="Arakawa K."/>
        </authorList>
    </citation>
    <scope>NUCLEOTIDE SEQUENCE</scope>
</reference>
<organism evidence="3 4">
    <name type="scientific">Trichonephila clavipes</name>
    <name type="common">Golden silk orbweaver</name>
    <name type="synonym">Nephila clavipes</name>
    <dbReference type="NCBI Taxonomy" id="2585209"/>
    <lineage>
        <taxon>Eukaryota</taxon>
        <taxon>Metazoa</taxon>
        <taxon>Ecdysozoa</taxon>
        <taxon>Arthropoda</taxon>
        <taxon>Chelicerata</taxon>
        <taxon>Arachnida</taxon>
        <taxon>Araneae</taxon>
        <taxon>Araneomorphae</taxon>
        <taxon>Entelegynae</taxon>
        <taxon>Araneoidea</taxon>
        <taxon>Nephilidae</taxon>
        <taxon>Trichonephila</taxon>
    </lineage>
</organism>
<protein>
    <submittedName>
        <fullName evidence="3">Retrovirus-related Pol polyprotein from transposon 412</fullName>
    </submittedName>
</protein>
<name>A0A8X6S561_TRICX</name>
<evidence type="ECO:0000313" key="3">
    <source>
        <dbReference type="EMBL" id="GFY02196.1"/>
    </source>
</evidence>
<gene>
    <name evidence="3" type="primary">X975_16630</name>
    <name evidence="3" type="ORF">TNCV_5100551</name>
</gene>
<dbReference type="Gene3D" id="3.10.20.370">
    <property type="match status" value="1"/>
</dbReference>
<dbReference type="PANTHER" id="PTHR37984:SF5">
    <property type="entry name" value="PROTEIN NYNRIN-LIKE"/>
    <property type="match status" value="1"/>
</dbReference>
<evidence type="ECO:0000259" key="2">
    <source>
        <dbReference type="Pfam" id="PF17919"/>
    </source>
</evidence>
<evidence type="ECO:0000256" key="1">
    <source>
        <dbReference type="ARBA" id="ARBA00023268"/>
    </source>
</evidence>
<dbReference type="AlphaFoldDB" id="A0A8X6S561"/>
<dbReference type="PANTHER" id="PTHR37984">
    <property type="entry name" value="PROTEIN CBG26694"/>
    <property type="match status" value="1"/>
</dbReference>
<accession>A0A8X6S561</accession>
<keyword evidence="1" id="KW-0511">Multifunctional enzyme</keyword>
<keyword evidence="4" id="KW-1185">Reference proteome</keyword>
<dbReference type="SUPFAM" id="SSF56672">
    <property type="entry name" value="DNA/RNA polymerases"/>
    <property type="match status" value="1"/>
</dbReference>
<dbReference type="InterPro" id="IPR043502">
    <property type="entry name" value="DNA/RNA_pol_sf"/>
</dbReference>
<sequence>MGGCNNAFNKLKDPLTSAPVLTYPEIREQFILDTESSHESVGAVLSQDIDGLERVITYFSKCLSKPERNYCVARKELFSIVKFEEISEKDSTWKCRRPFEKTLS</sequence>
<dbReference type="GO" id="GO:0071897">
    <property type="term" value="P:DNA biosynthetic process"/>
    <property type="evidence" value="ECO:0007669"/>
    <property type="project" value="UniProtKB-ARBA"/>
</dbReference>
<dbReference type="InterPro" id="IPR041577">
    <property type="entry name" value="RT_RNaseH_2"/>
</dbReference>
<dbReference type="GO" id="GO:0003824">
    <property type="term" value="F:catalytic activity"/>
    <property type="evidence" value="ECO:0007669"/>
    <property type="project" value="UniProtKB-KW"/>
</dbReference>
<evidence type="ECO:0000313" key="4">
    <source>
        <dbReference type="Proteomes" id="UP000887159"/>
    </source>
</evidence>
<feature type="domain" description="Reverse transcriptase/retrotransposon-derived protein RNase H-like" evidence="2">
    <location>
        <begin position="4"/>
        <end position="82"/>
    </location>
</feature>
<comment type="caution">
    <text evidence="3">The sequence shown here is derived from an EMBL/GenBank/DDBJ whole genome shotgun (WGS) entry which is preliminary data.</text>
</comment>
<dbReference type="EMBL" id="BMAU01021232">
    <property type="protein sequence ID" value="GFY02196.1"/>
    <property type="molecule type" value="Genomic_DNA"/>
</dbReference>
<proteinExistence type="predicted"/>
<dbReference type="Pfam" id="PF17919">
    <property type="entry name" value="RT_RNaseH_2"/>
    <property type="match status" value="1"/>
</dbReference>
<dbReference type="InterPro" id="IPR050951">
    <property type="entry name" value="Retrovirus_Pol_polyprotein"/>
</dbReference>